<dbReference type="RefSeq" id="WP_306733846.1">
    <property type="nucleotide sequence ID" value="NZ_JANHAX010000001.1"/>
</dbReference>
<gene>
    <name evidence="1" type="ORF">NO357_01535</name>
</gene>
<dbReference type="AlphaFoldDB" id="A0AAE4B2S6"/>
<protein>
    <submittedName>
        <fullName evidence="1">Uncharacterized protein</fullName>
    </submittedName>
</protein>
<organism evidence="1 2">
    <name type="scientific">Marimonas arenosa</name>
    <dbReference type="NCBI Taxonomy" id="1795305"/>
    <lineage>
        <taxon>Bacteria</taxon>
        <taxon>Pseudomonadati</taxon>
        <taxon>Pseudomonadota</taxon>
        <taxon>Alphaproteobacteria</taxon>
        <taxon>Rhodobacterales</taxon>
        <taxon>Paracoccaceae</taxon>
        <taxon>Marimonas</taxon>
    </lineage>
</organism>
<dbReference type="Proteomes" id="UP001226762">
    <property type="component" value="Unassembled WGS sequence"/>
</dbReference>
<evidence type="ECO:0000313" key="2">
    <source>
        <dbReference type="Proteomes" id="UP001226762"/>
    </source>
</evidence>
<reference evidence="1" key="1">
    <citation type="submission" date="2022-07" db="EMBL/GenBank/DDBJ databases">
        <authorList>
            <person name="Otstavnykh N."/>
            <person name="Isaeva M."/>
            <person name="Bystritskaya E."/>
        </authorList>
    </citation>
    <scope>NUCLEOTIDE SEQUENCE</scope>
    <source>
        <strain evidence="1">KCTC 52189</strain>
    </source>
</reference>
<evidence type="ECO:0000313" key="1">
    <source>
        <dbReference type="EMBL" id="MDQ2088582.1"/>
    </source>
</evidence>
<name>A0AAE4B2S6_9RHOB</name>
<keyword evidence="2" id="KW-1185">Reference proteome</keyword>
<sequence>MDVEPRFSTIVENLELGDRFLSVWFASRCALRALTVMDSEATHGTDFNESDAWVTLGCVICSVIVSKLRADEDNSLVERARSSSQVTRNLVEENPPPVGGAIDAATLSAEAVFHDFPL</sequence>
<proteinExistence type="predicted"/>
<dbReference type="EMBL" id="JANHAX010000001">
    <property type="protein sequence ID" value="MDQ2088582.1"/>
    <property type="molecule type" value="Genomic_DNA"/>
</dbReference>
<accession>A0AAE4B2S6</accession>
<comment type="caution">
    <text evidence="1">The sequence shown here is derived from an EMBL/GenBank/DDBJ whole genome shotgun (WGS) entry which is preliminary data.</text>
</comment>
<reference evidence="1" key="2">
    <citation type="submission" date="2023-02" db="EMBL/GenBank/DDBJ databases">
        <title>'Rhodoalgimonas zhirmunskyi' gen. nov., isolated from a red alga.</title>
        <authorList>
            <person name="Nedashkovskaya O.I."/>
            <person name="Otstavnykh N.Y."/>
            <person name="Bystritskaya E.P."/>
            <person name="Balabanova L.A."/>
            <person name="Isaeva M.P."/>
        </authorList>
    </citation>
    <scope>NUCLEOTIDE SEQUENCE</scope>
    <source>
        <strain evidence="1">KCTC 52189</strain>
    </source>
</reference>